<accession>A0A6J7VKK0</accession>
<gene>
    <name evidence="1" type="ORF">UFOVP141_35</name>
</gene>
<name>A0A6J7VKK0_9CAUD</name>
<evidence type="ECO:0000313" key="1">
    <source>
        <dbReference type="EMBL" id="CAB5079715.1"/>
    </source>
</evidence>
<proteinExistence type="predicted"/>
<protein>
    <submittedName>
        <fullName evidence="1">Uncharacterized protein</fullName>
    </submittedName>
</protein>
<reference evidence="1" key="1">
    <citation type="submission" date="2020-05" db="EMBL/GenBank/DDBJ databases">
        <authorList>
            <person name="Chiriac C."/>
            <person name="Salcher M."/>
            <person name="Ghai R."/>
            <person name="Kavagutti S V."/>
        </authorList>
    </citation>
    <scope>NUCLEOTIDE SEQUENCE</scope>
</reference>
<dbReference type="EMBL" id="LR798190">
    <property type="protein sequence ID" value="CAB5079715.1"/>
    <property type="molecule type" value="Genomic_DNA"/>
</dbReference>
<organism evidence="1">
    <name type="scientific">uncultured Caudovirales phage</name>
    <dbReference type="NCBI Taxonomy" id="2100421"/>
    <lineage>
        <taxon>Viruses</taxon>
        <taxon>Duplodnaviria</taxon>
        <taxon>Heunggongvirae</taxon>
        <taxon>Uroviricota</taxon>
        <taxon>Caudoviricetes</taxon>
        <taxon>Peduoviridae</taxon>
        <taxon>Maltschvirus</taxon>
        <taxon>Maltschvirus maltsch</taxon>
    </lineage>
</organism>
<sequence>MSLKTLLPPPQTAAQQARDLFKKMRADGCGEAAATYLADNRVDDVVQLIYEVMLEVVGAAHNTSAAKCAATILSDIRTAERETRVTL</sequence>